<dbReference type="EMBL" id="BSTJ01000011">
    <property type="protein sequence ID" value="GLY79261.1"/>
    <property type="molecule type" value="Genomic_DNA"/>
</dbReference>
<feature type="compositionally biased region" description="Basic and acidic residues" evidence="3">
    <location>
        <begin position="884"/>
        <end position="906"/>
    </location>
</feature>
<dbReference type="Gene3D" id="1.25.40.10">
    <property type="entry name" value="Tetratricopeptide repeat domain"/>
    <property type="match status" value="4"/>
</dbReference>
<dbReference type="PANTHER" id="PTHR45641">
    <property type="entry name" value="TETRATRICOPEPTIDE REPEAT PROTEIN (AFU_ORTHOLOGUE AFUA_6G03870)"/>
    <property type="match status" value="1"/>
</dbReference>
<sequence length="1569" mass="167165">MIEGIHVTTGYGTPGEGTAGGDDELAAFIRDPDGAWIEARSDEELADLAERLGGYSDRLSATGSAAEALSASGTALRIYRALLGPGRPPRPFVLAGHARAVARQARLLTAADPTDEIQRLTEQAVAIRERVKESAHRQTTVARHRLDQMRARHDVVQRWSWLESTVRKAKEESGAGAPAIARRLAALPVPSDPPQVDLSAANEFGQVTADAARSILLAYTGDGGEEHAGRAGDVLGRIAPALVLAGRYVAEVEDVDLGTYVVRYEEAAPRLWNSGVPAGCPEPAARACLLSLEHLAARSESARELLELCACLAADADIPLDRLLAAAEPLPPALRAATDNDLAAAIGVATGLGLLSRTGAATVRVDPLVRAMVCGSLGDRGDALRETAGLLLLAAFPRTDPLQGVQAGDEPGATALAPHMVALVAALGDTAPPLSAMLLDALAARHIARREFAEAERTAARALAIKERELPPDSDQAVSALDLLARIRWELGDVTGRRAALDRSLAIQEARLGGNASAIAHLLRGHADSLIELGDQQGARAALERARALLEDAPDIRPETYLKILDRMGGLLAELDDRTEAIAVHRRALAVRDRLFGPDDPELLDTLLPLAGLLREEGDLAGARTVLERALAVHEASFAPDRPREAIGRGLLDVTAALGERPAARAVAGRLLDLYTPHLGFDHSDFAGITTALVDSLVRQGDDDMAATALERIAAAKESGYGPKHPEVFASLARLAEVQRRRGDQAAVVAALERLAEAKEQRYGDHEAVAAVLLELGAAKASAGDLAAALPVLQRALTVTTRLRGRGHPKTAGFAVEIALVVHRAGDLERARTLLEMAVGLCESAHGPDHAETRRAREALADVLERLGDTTAAGAPSPSPAQVRDAEHVPVTDAPTREDPTERVERTGGGPPAGGRLTPEDLDGLEPGWVDPISSEDLRGFARRLQALAAELERAGQVEQALRATTEAVRAERLVVARMTDGDLQNPQSWLAFAKLTGHRIRLLRATGRVQEVVHAEAEMRTLHRRVSSWLPRLQEEHARRARRNSEILRERAKLVTRLVEQRELADRRIVSVTRRMTGIPTPETRSLPPRSPGRPAHDERIEAAFRTSRVVTATRDAALTYARTAPHSLIGWIDAGSRITLLNDLSRLAERIGVRSTLPEVAAELARRPDWLLVFADASSEELAHFTALSTGNVLIATTGDSAEAPDDALSRLTDPAGIELLRICAFLSPAADIPLDRLTAPIDLLPDALSAAAESDPGLTGPLTELARLALLAREGTAARISPAVAEAVKRGLTPDELRNRREQAAMLVLTGLTGSPNRAAPLVPHAAGLADETAASHPILAIMLLDQVAAHLVRHKEPTAAAALLRRAQGLRREIYPFKDPETTKAATRLVALLHEIGDHAAAAEEIDHHAKTPDGAVSEAAAEALHEMADRLRGNGDRSAAQSVVKCELAIREELGPDSAEVAGLLRVMATDYLWPAGRNDEAAAALERSVLITETLHGPDSLQVYYVLGDLARILTDAGDAHAAKPVLRRRLAIIEAIQGPGDMATELCRSQLDALDNSPVPPS</sequence>
<reference evidence="4" key="1">
    <citation type="submission" date="2023-03" db="EMBL/GenBank/DDBJ databases">
        <title>Actinoallomurus iriomotensis NBRC 103681.</title>
        <authorList>
            <person name="Ichikawa N."/>
            <person name="Sato H."/>
            <person name="Tonouchi N."/>
        </authorList>
    </citation>
    <scope>NUCLEOTIDE SEQUENCE</scope>
    <source>
        <strain evidence="4">NBRC 103681</strain>
    </source>
</reference>
<organism evidence="4 5">
    <name type="scientific">Actinoallomurus iriomotensis</name>
    <dbReference type="NCBI Taxonomy" id="478107"/>
    <lineage>
        <taxon>Bacteria</taxon>
        <taxon>Bacillati</taxon>
        <taxon>Actinomycetota</taxon>
        <taxon>Actinomycetes</taxon>
        <taxon>Streptosporangiales</taxon>
        <taxon>Thermomonosporaceae</taxon>
        <taxon>Actinoallomurus</taxon>
    </lineage>
</organism>
<protein>
    <recommendedName>
        <fullName evidence="6">Tetratricopeptide repeat protein</fullName>
    </recommendedName>
</protein>
<evidence type="ECO:0000256" key="3">
    <source>
        <dbReference type="SAM" id="MobiDB-lite"/>
    </source>
</evidence>
<accession>A0A9W6RNQ9</accession>
<evidence type="ECO:0000313" key="5">
    <source>
        <dbReference type="Proteomes" id="UP001165135"/>
    </source>
</evidence>
<keyword evidence="1" id="KW-0677">Repeat</keyword>
<dbReference type="PANTHER" id="PTHR45641:SF19">
    <property type="entry name" value="NEPHROCYSTIN-3"/>
    <property type="match status" value="1"/>
</dbReference>
<name>A0A9W6RNQ9_9ACTN</name>
<dbReference type="Proteomes" id="UP001165135">
    <property type="component" value="Unassembled WGS sequence"/>
</dbReference>
<feature type="region of interest" description="Disordered" evidence="3">
    <location>
        <begin position="870"/>
        <end position="927"/>
    </location>
</feature>
<keyword evidence="2" id="KW-0802">TPR repeat</keyword>
<dbReference type="InterPro" id="IPR011990">
    <property type="entry name" value="TPR-like_helical_dom_sf"/>
</dbReference>
<dbReference type="SUPFAM" id="SSF48452">
    <property type="entry name" value="TPR-like"/>
    <property type="match status" value="5"/>
</dbReference>
<evidence type="ECO:0008006" key="6">
    <source>
        <dbReference type="Google" id="ProtNLM"/>
    </source>
</evidence>
<evidence type="ECO:0000256" key="2">
    <source>
        <dbReference type="ARBA" id="ARBA00022803"/>
    </source>
</evidence>
<evidence type="ECO:0000256" key="1">
    <source>
        <dbReference type="ARBA" id="ARBA00022737"/>
    </source>
</evidence>
<dbReference type="Pfam" id="PF13424">
    <property type="entry name" value="TPR_12"/>
    <property type="match status" value="2"/>
</dbReference>
<evidence type="ECO:0000313" key="4">
    <source>
        <dbReference type="EMBL" id="GLY79261.1"/>
    </source>
</evidence>
<comment type="caution">
    <text evidence="4">The sequence shown here is derived from an EMBL/GenBank/DDBJ whole genome shotgun (WGS) entry which is preliminary data.</text>
</comment>
<dbReference type="Pfam" id="PF13374">
    <property type="entry name" value="TPR_10"/>
    <property type="match status" value="2"/>
</dbReference>
<proteinExistence type="predicted"/>
<gene>
    <name evidence="4" type="ORF">Airi01_075280</name>
</gene>